<dbReference type="PANTHER" id="PTHR45138:SF9">
    <property type="entry name" value="DIGUANYLATE CYCLASE DGCM-RELATED"/>
    <property type="match status" value="1"/>
</dbReference>
<dbReference type="Pfam" id="PF00990">
    <property type="entry name" value="GGDEF"/>
    <property type="match status" value="1"/>
</dbReference>
<dbReference type="GO" id="GO:0043709">
    <property type="term" value="P:cell adhesion involved in single-species biofilm formation"/>
    <property type="evidence" value="ECO:0007669"/>
    <property type="project" value="TreeGrafter"/>
</dbReference>
<dbReference type="HOGENOM" id="CLU_000445_11_5_6"/>
<dbReference type="Gene3D" id="3.30.70.270">
    <property type="match status" value="1"/>
</dbReference>
<dbReference type="PANTHER" id="PTHR45138">
    <property type="entry name" value="REGULATORY COMPONENTS OF SENSORY TRANSDUCTION SYSTEM"/>
    <property type="match status" value="1"/>
</dbReference>
<keyword evidence="4" id="KW-0342">GTP-binding</keyword>
<dbReference type="InterPro" id="IPR029787">
    <property type="entry name" value="Nucleotide_cyclase"/>
</dbReference>
<dbReference type="NCBIfam" id="NF007380">
    <property type="entry name" value="PRK09894.1"/>
    <property type="match status" value="1"/>
</dbReference>
<reference evidence="8" key="1">
    <citation type="journal article" date="2009" name="PLoS Genet.">
        <title>Organised genome dynamics in the Escherichia coli species results in highly diverse adaptive paths.</title>
        <authorList>
            <person name="Touchon M."/>
            <person name="Hoede C."/>
            <person name="Tenaillon O."/>
            <person name="Barbe V."/>
            <person name="Baeriswyl S."/>
            <person name="Bidet P."/>
            <person name="Bingen E."/>
            <person name="Bonacorsi S."/>
            <person name="Bouchier C."/>
            <person name="Bouvet O."/>
            <person name="Calteau A."/>
            <person name="Chiapello H."/>
            <person name="Clermont O."/>
            <person name="Cruveiller S."/>
            <person name="Danchin A."/>
            <person name="Diard M."/>
            <person name="Dossat C."/>
            <person name="Karoui M.E."/>
            <person name="Frapy E."/>
            <person name="Garry L."/>
            <person name="Ghigo J.M."/>
            <person name="Gilles A.M."/>
            <person name="Johnson J."/>
            <person name="Le Bouguenec C."/>
            <person name="Lescat M."/>
            <person name="Mangenot S."/>
            <person name="Martinez-Jehanne V."/>
            <person name="Matic I."/>
            <person name="Nassif X."/>
            <person name="Oztas S."/>
            <person name="Petit M.A."/>
            <person name="Pichon C."/>
            <person name="Rouy Z."/>
            <person name="Ruf C.S."/>
            <person name="Schneider D."/>
            <person name="Tourret J."/>
            <person name="Vacherie B."/>
            <person name="Vallenet D."/>
            <person name="Medigue C."/>
            <person name="Rocha E.P.C."/>
            <person name="Denamur E."/>
        </authorList>
    </citation>
    <scope>NUCLEOTIDE SEQUENCE [LARGE SCALE GENOMIC DNA]</scope>
    <source>
        <strain evidence="8">ATCC 35469 / DSM 13698 / BCRC 15582 / CCUG 18766 / IAM 14443 / JCM 21226 / LMG 7866 / NBRC 102419 / NCTC 12128 / CDC 0568-73</strain>
    </source>
</reference>
<feature type="domain" description="GGDEF" evidence="6">
    <location>
        <begin position="167"/>
        <end position="299"/>
    </location>
</feature>
<evidence type="ECO:0000256" key="2">
    <source>
        <dbReference type="ARBA" id="ARBA00004665"/>
    </source>
</evidence>
<evidence type="ECO:0000259" key="6">
    <source>
        <dbReference type="PROSITE" id="PS50887"/>
    </source>
</evidence>
<dbReference type="EMBL" id="CU928158">
    <property type="protein sequence ID" value="CAQ89059.1"/>
    <property type="molecule type" value="Genomic_DNA"/>
</dbReference>
<dbReference type="SMART" id="SM00267">
    <property type="entry name" value="GGDEF"/>
    <property type="match status" value="1"/>
</dbReference>
<evidence type="ECO:0000256" key="4">
    <source>
        <dbReference type="ARBA" id="ARBA00023134"/>
    </source>
</evidence>
<dbReference type="NCBIfam" id="TIGR00254">
    <property type="entry name" value="GGDEF"/>
    <property type="match status" value="1"/>
</dbReference>
<protein>
    <recommendedName>
        <fullName evidence="3">diguanylate cyclase</fullName>
        <ecNumber evidence="3">2.7.7.65</ecNumber>
    </recommendedName>
</protein>
<accession>B7LRB7</accession>
<comment type="pathway">
    <text evidence="2">Purine metabolism; 3',5'-cyclic di-GMP biosynthesis.</text>
</comment>
<dbReference type="EC" id="2.7.7.65" evidence="3"/>
<evidence type="ECO:0000313" key="7">
    <source>
        <dbReference type="EMBL" id="CAQ89059.1"/>
    </source>
</evidence>
<dbReference type="KEGG" id="efe:EFER_1540"/>
<sequence length="321" mass="36554">MTGHDEEGMAMIKKTAQIDAILLDLNKSIDAHYQWLVKMFRCVVAKDISHPELSDAHSHFLCRFGQWLNAHLVMTEEEIEYVRLISLAHEEMHLQGRELLTSIAEKRWQSTDFDRFQNTLLSFTSAVMDYKIYLLNIRSNMDILTGLPGRRVLDESFDRQLLNAEPEKFYLLLLDIDRFKSVNDTLGHLIGDVVLRTLAENLATWMRHNESVYRYGGEEFVIMIKASTDVDACMAGLRICELIAGNQIAYPQGELHITATAGISRAKPGETLDVVMGRADRAMYQGKLTGRNRCMFMDENEQIRHVAAAATELDNPCLTVI</sequence>
<dbReference type="InterPro" id="IPR043128">
    <property type="entry name" value="Rev_trsase/Diguanyl_cyclase"/>
</dbReference>
<evidence type="ECO:0000256" key="3">
    <source>
        <dbReference type="ARBA" id="ARBA00012528"/>
    </source>
</evidence>
<name>B7LRB7_ESCF3</name>
<dbReference type="Gene3D" id="1.20.120.30">
    <property type="entry name" value="Aspartate receptor, ligand-binding domain"/>
    <property type="match status" value="1"/>
</dbReference>
<dbReference type="InterPro" id="IPR000160">
    <property type="entry name" value="GGDEF_dom"/>
</dbReference>
<organism evidence="7 8">
    <name type="scientific">Escherichia fergusonii (strain ATCC 35469 / DSM 13698 / CCUG 18766 / IAM 14443 / JCM 21226 / LMG 7866 / NBRC 102419 / NCTC 12128 / CDC 0568-73)</name>
    <dbReference type="NCBI Taxonomy" id="585054"/>
    <lineage>
        <taxon>Bacteria</taxon>
        <taxon>Pseudomonadati</taxon>
        <taxon>Pseudomonadota</taxon>
        <taxon>Gammaproteobacteria</taxon>
        <taxon>Enterobacterales</taxon>
        <taxon>Enterobacteriaceae</taxon>
        <taxon>Escherichia</taxon>
    </lineage>
</organism>
<evidence type="ECO:0000256" key="1">
    <source>
        <dbReference type="ARBA" id="ARBA00001946"/>
    </source>
</evidence>
<proteinExistence type="predicted"/>
<dbReference type="GO" id="GO:1902201">
    <property type="term" value="P:negative regulation of bacterial-type flagellum-dependent cell motility"/>
    <property type="evidence" value="ECO:0007669"/>
    <property type="project" value="TreeGrafter"/>
</dbReference>
<dbReference type="SUPFAM" id="SSF55073">
    <property type="entry name" value="Nucleotide cyclase"/>
    <property type="match status" value="1"/>
</dbReference>
<dbReference type="AlphaFoldDB" id="B7LRB7"/>
<dbReference type="Proteomes" id="UP000000745">
    <property type="component" value="Chromosome"/>
</dbReference>
<dbReference type="InterPro" id="IPR050469">
    <property type="entry name" value="Diguanylate_Cyclase"/>
</dbReference>
<keyword evidence="4" id="KW-0547">Nucleotide-binding</keyword>
<dbReference type="PROSITE" id="PS50887">
    <property type="entry name" value="GGDEF"/>
    <property type="match status" value="1"/>
</dbReference>
<comment type="cofactor">
    <cofactor evidence="1">
        <name>Mg(2+)</name>
        <dbReference type="ChEBI" id="CHEBI:18420"/>
    </cofactor>
</comment>
<evidence type="ECO:0000313" key="8">
    <source>
        <dbReference type="Proteomes" id="UP000000745"/>
    </source>
</evidence>
<dbReference type="GO" id="GO:0005886">
    <property type="term" value="C:plasma membrane"/>
    <property type="evidence" value="ECO:0007669"/>
    <property type="project" value="TreeGrafter"/>
</dbReference>
<evidence type="ECO:0000256" key="5">
    <source>
        <dbReference type="ARBA" id="ARBA00034247"/>
    </source>
</evidence>
<gene>
    <name evidence="7" type="primary">ydeH</name>
    <name evidence="7" type="ordered locus">EFER_1540</name>
</gene>
<keyword evidence="8" id="KW-1185">Reference proteome</keyword>
<dbReference type="GO" id="GO:0005525">
    <property type="term" value="F:GTP binding"/>
    <property type="evidence" value="ECO:0007669"/>
    <property type="project" value="UniProtKB-KW"/>
</dbReference>
<dbReference type="CDD" id="cd01949">
    <property type="entry name" value="GGDEF"/>
    <property type="match status" value="1"/>
</dbReference>
<comment type="catalytic activity">
    <reaction evidence="5">
        <text>2 GTP = 3',3'-c-di-GMP + 2 diphosphate</text>
        <dbReference type="Rhea" id="RHEA:24898"/>
        <dbReference type="ChEBI" id="CHEBI:33019"/>
        <dbReference type="ChEBI" id="CHEBI:37565"/>
        <dbReference type="ChEBI" id="CHEBI:58805"/>
        <dbReference type="EC" id="2.7.7.65"/>
    </reaction>
</comment>
<dbReference type="GO" id="GO:0052621">
    <property type="term" value="F:diguanylate cyclase activity"/>
    <property type="evidence" value="ECO:0007669"/>
    <property type="project" value="UniProtKB-EC"/>
</dbReference>